<sequence length="822" mass="92734">MANAEQLLDLPLEEVIGDRFGRYSKYIIQDRALPDARDGLKPVQRRILYAMHKEGNTADKAFRKSAKTVGNVIGNYHPHGDSSVYEAMVRLSQDWKMRNVLIEMHGNNGSIDGDPPAAMRYTEARLSKISAELLRDIDKQTVDFIPNFDDTEEEPVVLPARFPNLLTNGSTGISAGYATDIPPHNLGEVIDGAIFRMQYPSCTIDELMNIIKGPDFPTGGIIQGIEGIKKSYETGKGKIIVRGKADIEAIRGGREQIVITEIPFEVNKANLVKKIDEFRLDRKVEGISEVRDETDRTGLRIVIELKKGADSTGILNYLYKNTDLQITYNFNMVAIHNRRPKLMSLADLLDAYIDHQKDVVTKRSQYDLKKAKERQHIVEGLIRALSILDEVIATIRASKDKRDAKNNLIKQFQFTEPQSEAIVSLQLYRLTNTDITQLQEEAAELDKVISELTKILADEKKLQRVIINELKEIKKKYAEERKSQIEEKIEELKIGLEVLISSEDVVVTATKEGYLKRTSLRSYAASNGEDYGMKDTDKLIASYEMNTMDVLLIFTNKGNYLYCPIHLLPDIRWKDVGQHVSTIIPIDRSEQIVSVIPVKDFHTTNYLLFFTKNGMVKKTQLSLYQAQRYTKPLIAIHLKDDDELLSVQLSDGTKEIFLSSYLGYGLRFKEEEVNPIGVRAAGVKGMNLKDGDFVTGGAVIDDPKNQSIVIATQRGAVKRMAIDEFEIMTRAKRGLVMVRELKAHPHRIAGFVLAHEQDTVVITSEKNMTEKISVNELRMNDRYSNGSFFMDESESGKVIGIGKLLMEPVKLTINANEASSKQ</sequence>
<dbReference type="SMART" id="SM00434">
    <property type="entry name" value="TOP4c"/>
    <property type="match status" value="1"/>
</dbReference>
<dbReference type="InterPro" id="IPR005741">
    <property type="entry name" value="TopoIV_A_Gpos"/>
</dbReference>
<accession>A0A090IYS8</accession>
<evidence type="ECO:0000256" key="2">
    <source>
        <dbReference type="ARBA" id="ARBA00022475"/>
    </source>
</evidence>
<dbReference type="AlphaFoldDB" id="A0A090IYS8"/>
<dbReference type="NCBIfam" id="NF004044">
    <property type="entry name" value="PRK05561.1"/>
    <property type="match status" value="1"/>
</dbReference>
<evidence type="ECO:0000259" key="11">
    <source>
        <dbReference type="PROSITE" id="PS52040"/>
    </source>
</evidence>
<keyword evidence="3 8" id="KW-0799">Topoisomerase</keyword>
<dbReference type="EC" id="5.6.2.2" evidence="8"/>
<dbReference type="InterPro" id="IPR013758">
    <property type="entry name" value="Topo_IIA_A/C_ab"/>
</dbReference>
<dbReference type="EMBL" id="CCRF01000050">
    <property type="protein sequence ID" value="CEE01588.1"/>
    <property type="molecule type" value="Genomic_DNA"/>
</dbReference>
<evidence type="ECO:0000256" key="8">
    <source>
        <dbReference type="HAMAP-Rule" id="MF_00937"/>
    </source>
</evidence>
<dbReference type="GO" id="GO:0005737">
    <property type="term" value="C:cytoplasm"/>
    <property type="evidence" value="ECO:0007669"/>
    <property type="project" value="TreeGrafter"/>
</dbReference>
<dbReference type="FunFam" id="3.90.199.10:FF:000001">
    <property type="entry name" value="DNA gyrase subunit A"/>
    <property type="match status" value="1"/>
</dbReference>
<evidence type="ECO:0000256" key="3">
    <source>
        <dbReference type="ARBA" id="ARBA00023029"/>
    </source>
</evidence>
<comment type="subcellular location">
    <subcellularLocation>
        <location evidence="8">Cell membrane</location>
        <topology evidence="8">Peripheral membrane protein</topology>
    </subcellularLocation>
</comment>
<dbReference type="Gene3D" id="2.120.10.90">
    <property type="entry name" value="DNA gyrase/topoisomerase IV, subunit A, C-terminal"/>
    <property type="match status" value="1"/>
</dbReference>
<dbReference type="SUPFAM" id="SSF56719">
    <property type="entry name" value="Type II DNA topoisomerase"/>
    <property type="match status" value="1"/>
</dbReference>
<feature type="site" description="Interaction with DNA" evidence="8">
    <location>
        <position position="79"/>
    </location>
</feature>
<dbReference type="InterPro" id="IPR013760">
    <property type="entry name" value="Topo_IIA-like_dom_sf"/>
</dbReference>
<feature type="site" description="Transition state stabilizer" evidence="8">
    <location>
        <position position="120"/>
    </location>
</feature>
<name>A0A090IYS8_9BACI</name>
<protein>
    <recommendedName>
        <fullName evidence="8">DNA topoisomerase 4 subunit A</fullName>
        <ecNumber evidence="8">5.6.2.2</ecNumber>
    </recommendedName>
    <alternativeName>
        <fullName evidence="8">Topoisomerase IV subunit A</fullName>
    </alternativeName>
</protein>
<dbReference type="NCBIfam" id="TIGR01063">
    <property type="entry name" value="gyrA"/>
    <property type="match status" value="1"/>
</dbReference>
<keyword evidence="2 8" id="KW-1003">Cell membrane</keyword>
<dbReference type="Pfam" id="PF00521">
    <property type="entry name" value="DNA_topoisoIV"/>
    <property type="match status" value="1"/>
</dbReference>
<dbReference type="InterPro" id="IPR002205">
    <property type="entry name" value="Topo_IIA_dom_A"/>
</dbReference>
<evidence type="ECO:0000256" key="7">
    <source>
        <dbReference type="ARBA" id="ARBA00063644"/>
    </source>
</evidence>
<dbReference type="GO" id="GO:0005524">
    <property type="term" value="F:ATP binding"/>
    <property type="evidence" value="ECO:0007669"/>
    <property type="project" value="InterPro"/>
</dbReference>
<dbReference type="NCBIfam" id="TIGR01061">
    <property type="entry name" value="parC_Gpos"/>
    <property type="match status" value="1"/>
</dbReference>
<comment type="similarity">
    <text evidence="8">Belongs to the type II topoisomerase GyrA/ParC subunit family. ParC type 2 subfamily.</text>
</comment>
<dbReference type="GO" id="GO:0006265">
    <property type="term" value="P:DNA topological change"/>
    <property type="evidence" value="ECO:0007669"/>
    <property type="project" value="UniProtKB-UniRule"/>
</dbReference>
<dbReference type="NCBIfam" id="NF004043">
    <property type="entry name" value="PRK05560.1"/>
    <property type="match status" value="1"/>
</dbReference>
<dbReference type="PANTHER" id="PTHR43493">
    <property type="entry name" value="DNA GYRASE/TOPOISOMERASE SUBUNIT A"/>
    <property type="match status" value="1"/>
</dbReference>
<evidence type="ECO:0000256" key="10">
    <source>
        <dbReference type="SAM" id="Coils"/>
    </source>
</evidence>
<dbReference type="GO" id="GO:0019897">
    <property type="term" value="C:extrinsic component of plasma membrane"/>
    <property type="evidence" value="ECO:0007669"/>
    <property type="project" value="UniProtKB-UniRule"/>
</dbReference>
<feature type="domain" description="Topo IIA-type catalytic" evidence="11">
    <location>
        <begin position="33"/>
        <end position="499"/>
    </location>
</feature>
<organism evidence="12 13">
    <name type="scientific">Caldibacillus thermoamylovorans</name>
    <dbReference type="NCBI Taxonomy" id="35841"/>
    <lineage>
        <taxon>Bacteria</taxon>
        <taxon>Bacillati</taxon>
        <taxon>Bacillota</taxon>
        <taxon>Bacilli</taxon>
        <taxon>Bacillales</taxon>
        <taxon>Bacillaceae</taxon>
        <taxon>Caldibacillus</taxon>
    </lineage>
</organism>
<dbReference type="RefSeq" id="WP_034770085.1">
    <property type="nucleotide sequence ID" value="NZ_CCRF01000050.1"/>
</dbReference>
<evidence type="ECO:0000256" key="9">
    <source>
        <dbReference type="PROSITE-ProRule" id="PRU01384"/>
    </source>
</evidence>
<comment type="function">
    <text evidence="8">Topoisomerase IV is essential for chromosome segregation. It relaxes supercoiled DNA. Performs the decatenation events required during the replication of a circular DNA molecule.</text>
</comment>
<gene>
    <name evidence="8 12" type="primary">parC</name>
    <name evidence="12" type="ORF">BT1A1_1761</name>
</gene>
<evidence type="ECO:0000256" key="1">
    <source>
        <dbReference type="ARBA" id="ARBA00000185"/>
    </source>
</evidence>
<feature type="coiled-coil region" evidence="10">
    <location>
        <begin position="435"/>
        <end position="495"/>
    </location>
</feature>
<dbReference type="FunFam" id="3.30.1360.40:FF:000002">
    <property type="entry name" value="DNA gyrase subunit A"/>
    <property type="match status" value="1"/>
</dbReference>
<evidence type="ECO:0000256" key="6">
    <source>
        <dbReference type="ARBA" id="ARBA00023235"/>
    </source>
</evidence>
<keyword evidence="10" id="KW-0175">Coiled coil</keyword>
<dbReference type="GO" id="GO:0005694">
    <property type="term" value="C:chromosome"/>
    <property type="evidence" value="ECO:0007669"/>
    <property type="project" value="InterPro"/>
</dbReference>
<dbReference type="GO" id="GO:0009330">
    <property type="term" value="C:DNA topoisomerase type II (double strand cut, ATP-hydrolyzing) complex"/>
    <property type="evidence" value="ECO:0007669"/>
    <property type="project" value="TreeGrafter"/>
</dbReference>
<dbReference type="InterPro" id="IPR035516">
    <property type="entry name" value="Gyrase/topoIV_suA_C"/>
</dbReference>
<dbReference type="Pfam" id="PF03989">
    <property type="entry name" value="DNA_gyraseA_C"/>
    <property type="match status" value="5"/>
</dbReference>
<evidence type="ECO:0000313" key="13">
    <source>
        <dbReference type="Proteomes" id="UP000040576"/>
    </source>
</evidence>
<comment type="catalytic activity">
    <reaction evidence="1 8 9">
        <text>ATP-dependent breakage, passage and rejoining of double-stranded DNA.</text>
        <dbReference type="EC" id="5.6.2.2"/>
    </reaction>
</comment>
<feature type="site" description="Interaction with DNA" evidence="8">
    <location>
        <position position="41"/>
    </location>
</feature>
<dbReference type="InterPro" id="IPR013757">
    <property type="entry name" value="Topo_IIA_A_a_sf"/>
</dbReference>
<keyword evidence="13" id="KW-1185">Reference proteome</keyword>
<proteinExistence type="inferred from homology"/>
<feature type="site" description="Interaction with DNA" evidence="8">
    <location>
        <position position="77"/>
    </location>
</feature>
<dbReference type="Gene3D" id="3.30.1360.40">
    <property type="match status" value="1"/>
</dbReference>
<dbReference type="InterPro" id="IPR050220">
    <property type="entry name" value="Type_II_DNA_Topoisomerases"/>
</dbReference>
<comment type="subunit">
    <text evidence="7 8">Heterotetramer composed of ParC and ParE.</text>
</comment>
<feature type="site" description="Interaction with DNA" evidence="8">
    <location>
        <position position="96"/>
    </location>
</feature>
<dbReference type="FunFam" id="1.10.268.10:FF:000001">
    <property type="entry name" value="DNA gyrase subunit A"/>
    <property type="match status" value="1"/>
</dbReference>
<evidence type="ECO:0000256" key="5">
    <source>
        <dbReference type="ARBA" id="ARBA00023136"/>
    </source>
</evidence>
<dbReference type="PROSITE" id="PS52040">
    <property type="entry name" value="TOPO_IIA"/>
    <property type="match status" value="1"/>
</dbReference>
<feature type="site" description="Interaction with DNA" evidence="8">
    <location>
        <position position="90"/>
    </location>
</feature>
<reference evidence="12 13" key="1">
    <citation type="submission" date="2014-07" db="EMBL/GenBank/DDBJ databases">
        <authorList>
            <person name="Wibberg Daniel"/>
        </authorList>
    </citation>
    <scope>NUCLEOTIDE SEQUENCE [LARGE SCALE GENOMIC DNA]</scope>
</reference>
<dbReference type="InterPro" id="IPR006691">
    <property type="entry name" value="GyrA/parC_rep"/>
</dbReference>
<dbReference type="GO" id="GO:0007059">
    <property type="term" value="P:chromosome segregation"/>
    <property type="evidence" value="ECO:0007669"/>
    <property type="project" value="UniProtKB-UniRule"/>
</dbReference>
<dbReference type="SUPFAM" id="SSF101904">
    <property type="entry name" value="GyrA/ParC C-terminal domain-like"/>
    <property type="match status" value="1"/>
</dbReference>
<evidence type="ECO:0000313" key="12">
    <source>
        <dbReference type="EMBL" id="CEE01588.1"/>
    </source>
</evidence>
<feature type="active site" description="O-(5'-phospho-DNA)-tyrosine intermediate" evidence="8 9">
    <location>
        <position position="121"/>
    </location>
</feature>
<dbReference type="GO" id="GO:0034335">
    <property type="term" value="F:DNA negative supercoiling activity"/>
    <property type="evidence" value="ECO:0007669"/>
    <property type="project" value="UniProtKB-ARBA"/>
</dbReference>
<keyword evidence="5 8" id="KW-0472">Membrane</keyword>
<keyword evidence="6 8" id="KW-0413">Isomerase</keyword>
<dbReference type="PANTHER" id="PTHR43493:SF9">
    <property type="entry name" value="DNA TOPOISOMERASE 4 SUBUNIT A"/>
    <property type="match status" value="1"/>
</dbReference>
<dbReference type="FunFam" id="2.120.10.90:FF:000005">
    <property type="entry name" value="DNA topoisomerase 4 subunit A"/>
    <property type="match status" value="1"/>
</dbReference>
<dbReference type="CDD" id="cd00187">
    <property type="entry name" value="TOP4c"/>
    <property type="match status" value="1"/>
</dbReference>
<evidence type="ECO:0000256" key="4">
    <source>
        <dbReference type="ARBA" id="ARBA00023125"/>
    </source>
</evidence>
<keyword evidence="4 8" id="KW-0238">DNA-binding</keyword>
<dbReference type="Gene3D" id="1.10.268.10">
    <property type="entry name" value="Topoisomerase, domain 3"/>
    <property type="match status" value="1"/>
</dbReference>
<dbReference type="Proteomes" id="UP000040576">
    <property type="component" value="Unassembled WGS sequence"/>
</dbReference>
<dbReference type="GO" id="GO:0003677">
    <property type="term" value="F:DNA binding"/>
    <property type="evidence" value="ECO:0007669"/>
    <property type="project" value="UniProtKB-UniRule"/>
</dbReference>
<dbReference type="Gene3D" id="3.90.199.10">
    <property type="entry name" value="Topoisomerase II, domain 5"/>
    <property type="match status" value="1"/>
</dbReference>
<dbReference type="HAMAP" id="MF_00937">
    <property type="entry name" value="ParC_type2"/>
    <property type="match status" value="1"/>
</dbReference>